<gene>
    <name evidence="2" type="ORF">N7456_001896</name>
</gene>
<evidence type="ECO:0000313" key="2">
    <source>
        <dbReference type="EMBL" id="KAJ5113362.1"/>
    </source>
</evidence>
<feature type="compositionally biased region" description="Basic and acidic residues" evidence="1">
    <location>
        <begin position="33"/>
        <end position="48"/>
    </location>
</feature>
<dbReference type="AlphaFoldDB" id="A0A9W9G8H0"/>
<name>A0A9W9G8H0_9EURO</name>
<dbReference type="Proteomes" id="UP001149165">
    <property type="component" value="Unassembled WGS sequence"/>
</dbReference>
<accession>A0A9W9G8H0</accession>
<evidence type="ECO:0000313" key="3">
    <source>
        <dbReference type="Proteomes" id="UP001149165"/>
    </source>
</evidence>
<keyword evidence="3" id="KW-1185">Reference proteome</keyword>
<feature type="region of interest" description="Disordered" evidence="1">
    <location>
        <begin position="1"/>
        <end position="145"/>
    </location>
</feature>
<feature type="compositionally biased region" description="Basic and acidic residues" evidence="1">
    <location>
        <begin position="1"/>
        <end position="17"/>
    </location>
</feature>
<dbReference type="EMBL" id="JAPQKH010000002">
    <property type="protein sequence ID" value="KAJ5113362.1"/>
    <property type="molecule type" value="Genomic_DNA"/>
</dbReference>
<evidence type="ECO:0000256" key="1">
    <source>
        <dbReference type="SAM" id="MobiDB-lite"/>
    </source>
</evidence>
<reference evidence="2" key="2">
    <citation type="journal article" date="2023" name="IMA Fungus">
        <title>Comparative genomic study of the Penicillium genus elucidates a diverse pangenome and 15 lateral gene transfer events.</title>
        <authorList>
            <person name="Petersen C."/>
            <person name="Sorensen T."/>
            <person name="Nielsen M.R."/>
            <person name="Sondergaard T.E."/>
            <person name="Sorensen J.L."/>
            <person name="Fitzpatrick D.A."/>
            <person name="Frisvad J.C."/>
            <person name="Nielsen K.L."/>
        </authorList>
    </citation>
    <scope>NUCLEOTIDE SEQUENCE</scope>
    <source>
        <strain evidence="2">IBT 30069</strain>
    </source>
</reference>
<feature type="compositionally biased region" description="Basic and acidic residues" evidence="1">
    <location>
        <begin position="68"/>
        <end position="129"/>
    </location>
</feature>
<reference evidence="2" key="1">
    <citation type="submission" date="2022-11" db="EMBL/GenBank/DDBJ databases">
        <authorList>
            <person name="Petersen C."/>
        </authorList>
    </citation>
    <scope>NUCLEOTIDE SEQUENCE</scope>
    <source>
        <strain evidence="2">IBT 30069</strain>
    </source>
</reference>
<dbReference type="OrthoDB" id="4329446at2759"/>
<protein>
    <submittedName>
        <fullName evidence="2">Uncharacterized protein</fullName>
    </submittedName>
</protein>
<sequence length="336" mass="39338">MGSKHKGSDSQKHDKAAPKQLAAGRRRRQSRSPVREFEMPEKKKTKKDEKRRKKSEFESVTSFPTKTEVPHEAEIKLEPEPKEPESKEPEPKEPEPKEHESDELFKLIWDPEKSYVGEAKLPKEREIPRPPRRQRYQAPPGQPILSRQEIPSEWKWDEWDRDLDPNASYSDLEAQIQRCKERIEDGILPFIFKDRLSELESSKAAKDDLMAKHPGKSFEVAQSLDNLLFIKKSLEKKDTYKQLSNVRALIKAYKSGKLDWYPGLVTYWSHGKQLCQPRPFSWKEFYLVNRKHDGWESFWVEGLNGPGPSKQLVKIRTFVANVPPQRNSFLRCFNAM</sequence>
<proteinExistence type="predicted"/>
<organism evidence="2 3">
    <name type="scientific">Penicillium angulare</name>
    <dbReference type="NCBI Taxonomy" id="116970"/>
    <lineage>
        <taxon>Eukaryota</taxon>
        <taxon>Fungi</taxon>
        <taxon>Dikarya</taxon>
        <taxon>Ascomycota</taxon>
        <taxon>Pezizomycotina</taxon>
        <taxon>Eurotiomycetes</taxon>
        <taxon>Eurotiomycetidae</taxon>
        <taxon>Eurotiales</taxon>
        <taxon>Aspergillaceae</taxon>
        <taxon>Penicillium</taxon>
    </lineage>
</organism>
<comment type="caution">
    <text evidence="2">The sequence shown here is derived from an EMBL/GenBank/DDBJ whole genome shotgun (WGS) entry which is preliminary data.</text>
</comment>